<dbReference type="Pfam" id="PF12802">
    <property type="entry name" value="MarR_2"/>
    <property type="match status" value="1"/>
</dbReference>
<dbReference type="Proteomes" id="UP000433652">
    <property type="component" value="Unassembled WGS sequence"/>
</dbReference>
<dbReference type="InterPro" id="IPR000835">
    <property type="entry name" value="HTH_MarR-typ"/>
</dbReference>
<dbReference type="Gene3D" id="1.10.10.10">
    <property type="entry name" value="Winged helix-like DNA-binding domain superfamily/Winged helix DNA-binding domain"/>
    <property type="match status" value="1"/>
</dbReference>
<evidence type="ECO:0000313" key="2">
    <source>
        <dbReference type="EMBL" id="MXO59712.1"/>
    </source>
</evidence>
<accession>A0A6I4SZJ8</accession>
<protein>
    <submittedName>
        <fullName evidence="2">MarR family transcriptional regulator</fullName>
    </submittedName>
</protein>
<dbReference type="RefSeq" id="WP_159794412.1">
    <property type="nucleotide sequence ID" value="NZ_WTYM01000038.1"/>
</dbReference>
<dbReference type="OrthoDB" id="7723661at2"/>
<evidence type="ECO:0000259" key="1">
    <source>
        <dbReference type="Pfam" id="PF12802"/>
    </source>
</evidence>
<dbReference type="EMBL" id="WTYM01000038">
    <property type="protein sequence ID" value="MXO59712.1"/>
    <property type="molecule type" value="Genomic_DNA"/>
</dbReference>
<name>A0A6I4SZJ8_9SPHN</name>
<reference evidence="2 3" key="1">
    <citation type="submission" date="2019-12" db="EMBL/GenBank/DDBJ databases">
        <title>Genomic-based taxomic classification of the family Erythrobacteraceae.</title>
        <authorList>
            <person name="Xu L."/>
        </authorList>
    </citation>
    <scope>NUCLEOTIDE SEQUENCE [LARGE SCALE GENOMIC DNA]</scope>
    <source>
        <strain evidence="2 3">MCCC 1K01500</strain>
    </source>
</reference>
<gene>
    <name evidence="2" type="ORF">GRI89_09190</name>
</gene>
<dbReference type="AlphaFoldDB" id="A0A6I4SZJ8"/>
<evidence type="ECO:0000313" key="3">
    <source>
        <dbReference type="Proteomes" id="UP000433652"/>
    </source>
</evidence>
<dbReference type="InterPro" id="IPR036388">
    <property type="entry name" value="WH-like_DNA-bd_sf"/>
</dbReference>
<organism evidence="2 3">
    <name type="scientific">Croceibacterium salegens</name>
    <dbReference type="NCBI Taxonomy" id="1737568"/>
    <lineage>
        <taxon>Bacteria</taxon>
        <taxon>Pseudomonadati</taxon>
        <taxon>Pseudomonadota</taxon>
        <taxon>Alphaproteobacteria</taxon>
        <taxon>Sphingomonadales</taxon>
        <taxon>Erythrobacteraceae</taxon>
        <taxon>Croceibacterium</taxon>
    </lineage>
</organism>
<dbReference type="GO" id="GO:0003700">
    <property type="term" value="F:DNA-binding transcription factor activity"/>
    <property type="evidence" value="ECO:0007669"/>
    <property type="project" value="InterPro"/>
</dbReference>
<proteinExistence type="predicted"/>
<dbReference type="SUPFAM" id="SSF46785">
    <property type="entry name" value="Winged helix' DNA-binding domain"/>
    <property type="match status" value="1"/>
</dbReference>
<comment type="caution">
    <text evidence="2">The sequence shown here is derived from an EMBL/GenBank/DDBJ whole genome shotgun (WGS) entry which is preliminary data.</text>
</comment>
<keyword evidence="3" id="KW-1185">Reference proteome</keyword>
<sequence length="164" mass="17779">MSKDEGGPNSAARNAELRGLVSMKMIHLFALLRRSGLLAQKRLFDLSEIEWRIMVQLGYTAPLSLNGLADALVQDRGQLSRAVKGMVARGLVTRERKPGGPEIEIDLSDDGKLLHGKMIKLAVDRDLGLTDGIDGGALATVIEVTEVMISRAEAMLDREQQAGT</sequence>
<dbReference type="InterPro" id="IPR036390">
    <property type="entry name" value="WH_DNA-bd_sf"/>
</dbReference>
<feature type="domain" description="HTH marR-type" evidence="1">
    <location>
        <begin position="45"/>
        <end position="99"/>
    </location>
</feature>